<organism evidence="1 2">
    <name type="scientific">Komagataeibacter sucrofermentans</name>
    <dbReference type="NCBI Taxonomy" id="1053551"/>
    <lineage>
        <taxon>Bacteria</taxon>
        <taxon>Pseudomonadati</taxon>
        <taxon>Pseudomonadota</taxon>
        <taxon>Alphaproteobacteria</taxon>
        <taxon>Acetobacterales</taxon>
        <taxon>Acetobacteraceae</taxon>
        <taxon>Komagataeibacter</taxon>
    </lineage>
</organism>
<dbReference type="Proteomes" id="UP000247814">
    <property type="component" value="Unassembled WGS sequence"/>
</dbReference>
<accession>A0A318QLF6</accession>
<dbReference type="AlphaFoldDB" id="A0A318QLF6"/>
<protein>
    <submittedName>
        <fullName evidence="1">Uncharacterized protein</fullName>
    </submittedName>
</protein>
<evidence type="ECO:0000313" key="1">
    <source>
        <dbReference type="EMBL" id="PYD78794.1"/>
    </source>
</evidence>
<evidence type="ECO:0000313" key="2">
    <source>
        <dbReference type="Proteomes" id="UP000247814"/>
    </source>
</evidence>
<reference evidence="1 2" key="1">
    <citation type="submission" date="2017-07" db="EMBL/GenBank/DDBJ databases">
        <title>A draft genome sequence of Komagataeibacter sucrofermentans LMG 18788.</title>
        <authorList>
            <person name="Skraban J."/>
            <person name="Cleenwerck I."/>
            <person name="Vandamme P."/>
            <person name="Trcek J."/>
        </authorList>
    </citation>
    <scope>NUCLEOTIDE SEQUENCE [LARGE SCALE GENOMIC DNA]</scope>
    <source>
        <strain evidence="1 2">LMG 18788</strain>
    </source>
</reference>
<comment type="caution">
    <text evidence="1">The sequence shown here is derived from an EMBL/GenBank/DDBJ whole genome shotgun (WGS) entry which is preliminary data.</text>
</comment>
<keyword evidence="2" id="KW-1185">Reference proteome</keyword>
<gene>
    <name evidence="1" type="ORF">CFR77_09685</name>
</gene>
<dbReference type="EMBL" id="NKUA01000011">
    <property type="protein sequence ID" value="PYD78794.1"/>
    <property type="molecule type" value="Genomic_DNA"/>
</dbReference>
<dbReference type="RefSeq" id="WP_110569347.1">
    <property type="nucleotide sequence ID" value="NZ_CP137147.1"/>
</dbReference>
<name>A0A318QLF6_9PROT</name>
<proteinExistence type="predicted"/>
<sequence>MREGLPRFYVTHLQRHCNQMEKRARHERDASGQKTVHFHVECLHGVQVGLPCGNILTIFVNKFNISRSV</sequence>